<reference evidence="2" key="2">
    <citation type="submission" date="2025-05" db="UniProtKB">
        <authorList>
            <consortium name="EnsemblMetazoa"/>
        </authorList>
    </citation>
    <scope>IDENTIFICATION</scope>
    <source>
        <strain evidence="2">Foshan</strain>
    </source>
</reference>
<keyword evidence="3" id="KW-1185">Reference proteome</keyword>
<dbReference type="PANTHER" id="PTHR47331:SF1">
    <property type="entry name" value="GAG-LIKE PROTEIN"/>
    <property type="match status" value="1"/>
</dbReference>
<accession>A0ABM1ZAU7</accession>
<evidence type="ECO:0000313" key="3">
    <source>
        <dbReference type="Proteomes" id="UP000069940"/>
    </source>
</evidence>
<dbReference type="GeneID" id="134289586"/>
<sequence length="998" mass="109032">MEENHQLELERKRLELKRLTNKAMMGILNSTNGEGMDSLNEQAAAVGVSKVGDWIQGIVGEMQNLSVARETSMIPEKTTSVGPTFDISSTPTTAGVHLSSLDRTLSPTIRRVVPGVSVSQPLLTSLPNTTVVQTQLPLNARSEIYRCHELGPMPRSAVKRMPPGLGASAQTNVVTACSTVPTVGLSSTCWGLPDVSNCAVVNNPVTTLPQPQYQPGLSTNAYTATGMLPRSNPAMVFNDGGISGGYGYQNHAPQYTANVSSGRGFPIGINNIPELPRHHNPPIASGYAANVITGSGVPVYQPYIGLQQPHHLVGQLQALPTQHQLMARQVMPKDLPPFRGDPEDWPLFYSAYVNSTTACGYSDVENLARLQKALQGKAFDAVKSRLLLPACVPQVLSTLYMLYGRPELIIQTLLNKVREAPAPKSDKLDTLISFGMTVQNLVDHLEAAGQTAHMCNPTLLQELVEKIPAHLRLNWALYKNQFAVVDLRLFATYMSTLVAAATDVTVVADARQTQICRKEKNFLNTHVETEPPKREVKQENISGVICLACHGPNHKVKDCVVFKKRDPDSRWETVREYHLCKMCLGKHGTRPCKQQGSCGTEGCQLRHHPLLHAETRQHQSAAENEQDKSDSSVSSGEGVNAHHSTGKSTLFRIIPVQLYWNGKSVETFAFLDDGSSMTLIEQSVAVRLGIDNGEPHSLGLTWTGNINRQVPNSKRVSIDISGMGDSKRFPLDDTRTVCNLELPKQTLKYDELARQYAHLRGLPINNYESVSPGILIGSNNASLIATLKLREGELGDPLAAKTRLGWSVYGHVASLRKQENFSFHIREFKGECAAHQHNCDNIIVKPVGITTKWVPKAMATNLSKQIALEKVLSNSTTKTYSRKERIAIQQNQGSVIGCLLTKDVKISGSDLGIRTQTSGCQIAGIDEQLQCLEPLAVLEGRLSGNAESVPNVRARYGLGDVGNTSNTAFEPPRDASDSKPAQLYLAGKYYMSRSCPIY</sequence>
<feature type="region of interest" description="Disordered" evidence="1">
    <location>
        <begin position="615"/>
        <end position="643"/>
    </location>
</feature>
<dbReference type="Pfam" id="PF03564">
    <property type="entry name" value="DUF1759"/>
    <property type="match status" value="1"/>
</dbReference>
<proteinExistence type="predicted"/>
<organism evidence="2 3">
    <name type="scientific">Aedes albopictus</name>
    <name type="common">Asian tiger mosquito</name>
    <name type="synonym">Stegomyia albopicta</name>
    <dbReference type="NCBI Taxonomy" id="7160"/>
    <lineage>
        <taxon>Eukaryota</taxon>
        <taxon>Metazoa</taxon>
        <taxon>Ecdysozoa</taxon>
        <taxon>Arthropoda</taxon>
        <taxon>Hexapoda</taxon>
        <taxon>Insecta</taxon>
        <taxon>Pterygota</taxon>
        <taxon>Neoptera</taxon>
        <taxon>Endopterygota</taxon>
        <taxon>Diptera</taxon>
        <taxon>Nematocera</taxon>
        <taxon>Culicoidea</taxon>
        <taxon>Culicidae</taxon>
        <taxon>Culicinae</taxon>
        <taxon>Aedini</taxon>
        <taxon>Aedes</taxon>
        <taxon>Stegomyia</taxon>
    </lineage>
</organism>
<evidence type="ECO:0008006" key="4">
    <source>
        <dbReference type="Google" id="ProtNLM"/>
    </source>
</evidence>
<protein>
    <recommendedName>
        <fullName evidence="4">Peptidase aspartic putative domain-containing protein</fullName>
    </recommendedName>
</protein>
<dbReference type="EnsemblMetazoa" id="AALFPA23_016710.R24385">
    <property type="protein sequence ID" value="AALFPA23_016710.P24385"/>
    <property type="gene ID" value="AALFPA23_016710"/>
</dbReference>
<dbReference type="PANTHER" id="PTHR47331">
    <property type="entry name" value="PHD-TYPE DOMAIN-CONTAINING PROTEIN"/>
    <property type="match status" value="1"/>
</dbReference>
<evidence type="ECO:0000256" key="1">
    <source>
        <dbReference type="SAM" id="MobiDB-lite"/>
    </source>
</evidence>
<reference evidence="3" key="1">
    <citation type="journal article" date="2015" name="Proc. Natl. Acad. Sci. U.S.A.">
        <title>Genome sequence of the Asian Tiger mosquito, Aedes albopictus, reveals insights into its biology, genetics, and evolution.</title>
        <authorList>
            <person name="Chen X.G."/>
            <person name="Jiang X."/>
            <person name="Gu J."/>
            <person name="Xu M."/>
            <person name="Wu Y."/>
            <person name="Deng Y."/>
            <person name="Zhang C."/>
            <person name="Bonizzoni M."/>
            <person name="Dermauw W."/>
            <person name="Vontas J."/>
            <person name="Armbruster P."/>
            <person name="Huang X."/>
            <person name="Yang Y."/>
            <person name="Zhang H."/>
            <person name="He W."/>
            <person name="Peng H."/>
            <person name="Liu Y."/>
            <person name="Wu K."/>
            <person name="Chen J."/>
            <person name="Lirakis M."/>
            <person name="Topalis P."/>
            <person name="Van Leeuwen T."/>
            <person name="Hall A.B."/>
            <person name="Jiang X."/>
            <person name="Thorpe C."/>
            <person name="Mueller R.L."/>
            <person name="Sun C."/>
            <person name="Waterhouse R.M."/>
            <person name="Yan G."/>
            <person name="Tu Z.J."/>
            <person name="Fang X."/>
            <person name="James A.A."/>
        </authorList>
    </citation>
    <scope>NUCLEOTIDE SEQUENCE [LARGE SCALE GENOMIC DNA]</scope>
    <source>
        <strain evidence="3">Foshan</strain>
    </source>
</reference>
<feature type="compositionally biased region" description="Polar residues" evidence="1">
    <location>
        <begin position="631"/>
        <end position="643"/>
    </location>
</feature>
<evidence type="ECO:0000313" key="2">
    <source>
        <dbReference type="EnsemblMetazoa" id="AALFPA23_016710.P24385"/>
    </source>
</evidence>
<dbReference type="Proteomes" id="UP000069940">
    <property type="component" value="Unassembled WGS sequence"/>
</dbReference>
<name>A0ABM1ZAU7_AEDAL</name>
<dbReference type="RefSeq" id="XP_062711590.1">
    <property type="nucleotide sequence ID" value="XM_062855606.1"/>
</dbReference>
<dbReference type="InterPro" id="IPR005312">
    <property type="entry name" value="DUF1759"/>
</dbReference>